<evidence type="ECO:0000256" key="3">
    <source>
        <dbReference type="PROSITE-ProRule" id="PRU00339"/>
    </source>
</evidence>
<evidence type="ECO:0000256" key="2">
    <source>
        <dbReference type="ARBA" id="ARBA00022803"/>
    </source>
</evidence>
<keyword evidence="2 3" id="KW-0802">TPR repeat</keyword>
<dbReference type="Gene3D" id="1.25.40.10">
    <property type="entry name" value="Tetratricopeptide repeat domain"/>
    <property type="match status" value="1"/>
</dbReference>
<dbReference type="SMART" id="SM00028">
    <property type="entry name" value="TPR"/>
    <property type="match status" value="3"/>
</dbReference>
<dbReference type="Proteomes" id="UP001220010">
    <property type="component" value="Unassembled WGS sequence"/>
</dbReference>
<protein>
    <submittedName>
        <fullName evidence="4">Tetratricopeptide repeat protein</fullName>
    </submittedName>
</protein>
<dbReference type="InterPro" id="IPR011990">
    <property type="entry name" value="TPR-like_helical_dom_sf"/>
</dbReference>
<evidence type="ECO:0000313" key="4">
    <source>
        <dbReference type="EMBL" id="MDF0590112.1"/>
    </source>
</evidence>
<dbReference type="SUPFAM" id="SSF48452">
    <property type="entry name" value="TPR-like"/>
    <property type="match status" value="1"/>
</dbReference>
<evidence type="ECO:0000313" key="5">
    <source>
        <dbReference type="Proteomes" id="UP001220010"/>
    </source>
</evidence>
<dbReference type="PROSITE" id="PS50005">
    <property type="entry name" value="TPR"/>
    <property type="match status" value="2"/>
</dbReference>
<proteinExistence type="predicted"/>
<sequence>MDHILPIVAGILLILAVLLAVVKRKISTNADFWFSMGMILADLGKYERAARCCERAVSIYPFYVHAWNNWGLALLKLGRHDEALERFEEALTLNPSLGEGWYNRGIVLEKLHREEEAEEAFDRARSLGVDP</sequence>
<reference evidence="4 5" key="1">
    <citation type="submission" date="2023-03" db="EMBL/GenBank/DDBJ databases">
        <title>WGS of Methanotrichaceae archaeon Mx.</title>
        <authorList>
            <person name="Sorokin D.Y."/>
            <person name="Merkel A.Y."/>
        </authorList>
    </citation>
    <scope>NUCLEOTIDE SEQUENCE [LARGE SCALE GENOMIC DNA]</scope>
    <source>
        <strain evidence="4 5">Mx</strain>
    </source>
</reference>
<organism evidence="4 5">
    <name type="scientific">Candidatus Methanocrinis natronophilus</name>
    <dbReference type="NCBI Taxonomy" id="3033396"/>
    <lineage>
        <taxon>Archaea</taxon>
        <taxon>Methanobacteriati</taxon>
        <taxon>Methanobacteriota</taxon>
        <taxon>Stenosarchaea group</taxon>
        <taxon>Methanomicrobia</taxon>
        <taxon>Methanotrichales</taxon>
        <taxon>Methanotrichaceae</taxon>
        <taxon>Methanocrinis</taxon>
    </lineage>
</organism>
<dbReference type="InterPro" id="IPR051685">
    <property type="entry name" value="Ycf3/AcsC/BcsC/TPR_MFPF"/>
</dbReference>
<dbReference type="PROSITE" id="PS50293">
    <property type="entry name" value="TPR_REGION"/>
    <property type="match status" value="1"/>
</dbReference>
<gene>
    <name evidence="4" type="ORF">P0O15_02825</name>
</gene>
<name>A0ABT5X6A6_9EURY</name>
<feature type="repeat" description="TPR" evidence="3">
    <location>
        <begin position="30"/>
        <end position="63"/>
    </location>
</feature>
<accession>A0ABT5X6A6</accession>
<dbReference type="RefSeq" id="WP_316965866.1">
    <property type="nucleotide sequence ID" value="NZ_JARFPK010000007.1"/>
</dbReference>
<dbReference type="PANTHER" id="PTHR44943">
    <property type="entry name" value="CELLULOSE SYNTHASE OPERON PROTEIN C"/>
    <property type="match status" value="1"/>
</dbReference>
<dbReference type="Pfam" id="PF13432">
    <property type="entry name" value="TPR_16"/>
    <property type="match status" value="1"/>
</dbReference>
<keyword evidence="1" id="KW-0677">Repeat</keyword>
<evidence type="ECO:0000256" key="1">
    <source>
        <dbReference type="ARBA" id="ARBA00022737"/>
    </source>
</evidence>
<dbReference type="Pfam" id="PF00515">
    <property type="entry name" value="TPR_1"/>
    <property type="match status" value="1"/>
</dbReference>
<feature type="repeat" description="TPR" evidence="3">
    <location>
        <begin position="64"/>
        <end position="97"/>
    </location>
</feature>
<dbReference type="EMBL" id="JARFPK010000007">
    <property type="protein sequence ID" value="MDF0590112.1"/>
    <property type="molecule type" value="Genomic_DNA"/>
</dbReference>
<dbReference type="PANTHER" id="PTHR44943:SF8">
    <property type="entry name" value="TPR REPEAT-CONTAINING PROTEIN MJ0263"/>
    <property type="match status" value="1"/>
</dbReference>
<keyword evidence="5" id="KW-1185">Reference proteome</keyword>
<comment type="caution">
    <text evidence="4">The sequence shown here is derived from an EMBL/GenBank/DDBJ whole genome shotgun (WGS) entry which is preliminary data.</text>
</comment>
<dbReference type="InterPro" id="IPR019734">
    <property type="entry name" value="TPR_rpt"/>
</dbReference>